<feature type="transmembrane region" description="Helical" evidence="7">
    <location>
        <begin position="71"/>
        <end position="88"/>
    </location>
</feature>
<comment type="subcellular location">
    <subcellularLocation>
        <location evidence="1">Endomembrane system</location>
        <topology evidence="1">Multi-pass membrane protein</topology>
    </subcellularLocation>
    <subcellularLocation>
        <location evidence="6">Membrane</location>
        <topology evidence="6">Multi-pass membrane protein</topology>
    </subcellularLocation>
</comment>
<organism evidence="9 10">
    <name type="scientific">Luteolibacter arcticus</name>
    <dbReference type="NCBI Taxonomy" id="1581411"/>
    <lineage>
        <taxon>Bacteria</taxon>
        <taxon>Pseudomonadati</taxon>
        <taxon>Verrucomicrobiota</taxon>
        <taxon>Verrucomicrobiia</taxon>
        <taxon>Verrucomicrobiales</taxon>
        <taxon>Verrucomicrobiaceae</taxon>
        <taxon>Luteolibacter</taxon>
    </lineage>
</organism>
<feature type="transmembrane region" description="Helical" evidence="7">
    <location>
        <begin position="369"/>
        <end position="391"/>
    </location>
</feature>
<comment type="caution">
    <text evidence="9">The sequence shown here is derived from an EMBL/GenBank/DDBJ whole genome shotgun (WGS) entry which is preliminary data.</text>
</comment>
<evidence type="ECO:0000256" key="7">
    <source>
        <dbReference type="SAM" id="Phobius"/>
    </source>
</evidence>
<dbReference type="Proteomes" id="UP001320876">
    <property type="component" value="Unassembled WGS sequence"/>
</dbReference>
<evidence type="ECO:0000256" key="3">
    <source>
        <dbReference type="ARBA" id="ARBA00022692"/>
    </source>
</evidence>
<dbReference type="EMBL" id="JAPDDT010000001">
    <property type="protein sequence ID" value="MCW1921707.1"/>
    <property type="molecule type" value="Genomic_DNA"/>
</dbReference>
<dbReference type="RefSeq" id="WP_264485816.1">
    <property type="nucleotide sequence ID" value="NZ_JAPDDT010000001.1"/>
</dbReference>
<keyword evidence="10" id="KW-1185">Reference proteome</keyword>
<keyword evidence="3 6" id="KW-0812">Transmembrane</keyword>
<evidence type="ECO:0000256" key="4">
    <source>
        <dbReference type="ARBA" id="ARBA00022989"/>
    </source>
</evidence>
<dbReference type="PANTHER" id="PTHR43507:SF4">
    <property type="entry name" value="PROTON-TRANSLOCATING NADH-QUINONE OXIDOREDUCTASE, CHAIN M"/>
    <property type="match status" value="1"/>
</dbReference>
<feature type="transmembrane region" description="Helical" evidence="7">
    <location>
        <begin position="123"/>
        <end position="142"/>
    </location>
</feature>
<reference evidence="9 10" key="1">
    <citation type="submission" date="2022-10" db="EMBL/GenBank/DDBJ databases">
        <title>Luteolibacter arcticus strain CCTCC AB 2014275, whole genome shotgun sequencing project.</title>
        <authorList>
            <person name="Zhao G."/>
            <person name="Shen L."/>
        </authorList>
    </citation>
    <scope>NUCLEOTIDE SEQUENCE [LARGE SCALE GENOMIC DNA]</scope>
    <source>
        <strain evidence="9 10">CCTCC AB 2014275</strain>
    </source>
</reference>
<evidence type="ECO:0000313" key="10">
    <source>
        <dbReference type="Proteomes" id="UP001320876"/>
    </source>
</evidence>
<protein>
    <submittedName>
        <fullName evidence="9">NADH-quinone oxidoreductase subunit M</fullName>
        <ecNumber evidence="9">1.6.5.-</ecNumber>
    </submittedName>
</protein>
<dbReference type="InterPro" id="IPR001750">
    <property type="entry name" value="ND/Mrp_TM"/>
</dbReference>
<proteinExistence type="inferred from homology"/>
<feature type="transmembrane region" description="Helical" evidence="7">
    <location>
        <begin position="100"/>
        <end position="117"/>
    </location>
</feature>
<evidence type="ECO:0000256" key="2">
    <source>
        <dbReference type="ARBA" id="ARBA00009025"/>
    </source>
</evidence>
<dbReference type="InterPro" id="IPR003918">
    <property type="entry name" value="NADH_UbQ_OxRdtase"/>
</dbReference>
<dbReference type="EC" id="1.6.5.-" evidence="9"/>
<name>A0ABT3GDK3_9BACT</name>
<accession>A0ABT3GDK3</accession>
<feature type="transmembrane region" description="Helical" evidence="7">
    <location>
        <begin position="298"/>
        <end position="316"/>
    </location>
</feature>
<keyword evidence="5 7" id="KW-0472">Membrane</keyword>
<evidence type="ECO:0000259" key="8">
    <source>
        <dbReference type="Pfam" id="PF00361"/>
    </source>
</evidence>
<feature type="transmembrane region" description="Helical" evidence="7">
    <location>
        <begin position="265"/>
        <end position="286"/>
    </location>
</feature>
<feature type="domain" description="NADH:quinone oxidoreductase/Mrp antiporter transmembrane" evidence="8">
    <location>
        <begin position="118"/>
        <end position="407"/>
    </location>
</feature>
<dbReference type="PANTHER" id="PTHR43507">
    <property type="entry name" value="NADH-UBIQUINONE OXIDOREDUCTASE CHAIN 4"/>
    <property type="match status" value="1"/>
</dbReference>
<feature type="transmembrane region" description="Helical" evidence="7">
    <location>
        <begin position="464"/>
        <end position="485"/>
    </location>
</feature>
<evidence type="ECO:0000256" key="5">
    <source>
        <dbReference type="ARBA" id="ARBA00023136"/>
    </source>
</evidence>
<dbReference type="InterPro" id="IPR010227">
    <property type="entry name" value="NADH_Q_OxRdtase_chainM/4"/>
</dbReference>
<dbReference type="NCBIfam" id="TIGR01972">
    <property type="entry name" value="NDH_I_M"/>
    <property type="match status" value="1"/>
</dbReference>
<keyword evidence="4 7" id="KW-1133">Transmembrane helix</keyword>
<feature type="transmembrane region" description="Helical" evidence="7">
    <location>
        <begin position="411"/>
        <end position="435"/>
    </location>
</feature>
<dbReference type="GO" id="GO:0016491">
    <property type="term" value="F:oxidoreductase activity"/>
    <property type="evidence" value="ECO:0007669"/>
    <property type="project" value="UniProtKB-KW"/>
</dbReference>
<feature type="transmembrane region" description="Helical" evidence="7">
    <location>
        <begin position="154"/>
        <end position="173"/>
    </location>
</feature>
<evidence type="ECO:0000313" key="9">
    <source>
        <dbReference type="EMBL" id="MCW1921707.1"/>
    </source>
</evidence>
<sequence>MLLVLVLLPLLAFVAMLAGAPARKAAIAAGVANLVIGLWAATSWENAKLWSISLPVLEKPALHLALGFQDGMSLIMVLLSVIVTLAALLSGKAPEGRETLYYGSSLLISAGAIGAFAATDLFFFYAFHELALIPTFLMIGILGRGDRKDAAWKITIYLGLGSIVLLAGLVWLANLAGTFDIPTMVKAANEGSLKIDAASQKGIAGLLIVGFGVLVSLFPFHSWAAPAYASAPAPTAMLHAGVLKKFGLYGLLRLAIPLVPEGLNAWLVPLCVLLLGNILWVGLVTISQKRLDGMLGNSSVMHMGYIFLAIAALAAAKANGQVNDLAEPAAVLLMFAHGVSIAMLFGLADRIERNTGTLELSDLGGLAKSAPGLAFLFGMVGMASIGLPGLANFAGEVMVFLSSFQNYDPAVGLGPVQITCILAIWGVVISAIYMLRAYRRIFQGESVRATDGAADLTLADRIPALLLAVALLAVGLYPNLLLQFLNK</sequence>
<evidence type="ECO:0000256" key="1">
    <source>
        <dbReference type="ARBA" id="ARBA00004127"/>
    </source>
</evidence>
<dbReference type="Pfam" id="PF00361">
    <property type="entry name" value="Proton_antipo_M"/>
    <property type="match status" value="1"/>
</dbReference>
<comment type="similarity">
    <text evidence="2">Belongs to the complex I subunit 4 family.</text>
</comment>
<feature type="transmembrane region" description="Helical" evidence="7">
    <location>
        <begin position="203"/>
        <end position="224"/>
    </location>
</feature>
<feature type="transmembrane region" description="Helical" evidence="7">
    <location>
        <begin position="328"/>
        <end position="348"/>
    </location>
</feature>
<feature type="transmembrane region" description="Helical" evidence="7">
    <location>
        <begin position="236"/>
        <end position="259"/>
    </location>
</feature>
<keyword evidence="9" id="KW-0560">Oxidoreductase</keyword>
<evidence type="ECO:0000256" key="6">
    <source>
        <dbReference type="RuleBase" id="RU000320"/>
    </source>
</evidence>
<dbReference type="PRINTS" id="PR01437">
    <property type="entry name" value="NUOXDRDTASE4"/>
</dbReference>
<gene>
    <name evidence="9" type="ORF">OKA05_04030</name>
</gene>